<comment type="caution">
    <text evidence="3">The sequence shown here is derived from an EMBL/GenBank/DDBJ whole genome shotgun (WGS) entry which is preliminary data.</text>
</comment>
<dbReference type="Proteomes" id="UP000225706">
    <property type="component" value="Unassembled WGS sequence"/>
</dbReference>
<evidence type="ECO:0000256" key="2">
    <source>
        <dbReference type="SAM" id="Phobius"/>
    </source>
</evidence>
<protein>
    <submittedName>
        <fullName evidence="3">Uncharacterized protein</fullName>
    </submittedName>
</protein>
<dbReference type="AlphaFoldDB" id="A0A2B4S9X0"/>
<dbReference type="OrthoDB" id="5972392at2759"/>
<keyword evidence="2" id="KW-0472">Membrane</keyword>
<reference evidence="4" key="1">
    <citation type="journal article" date="2017" name="bioRxiv">
        <title>Comparative analysis of the genomes of Stylophora pistillata and Acropora digitifera provides evidence for extensive differences between species of corals.</title>
        <authorList>
            <person name="Voolstra C.R."/>
            <person name="Li Y."/>
            <person name="Liew Y.J."/>
            <person name="Baumgarten S."/>
            <person name="Zoccola D."/>
            <person name="Flot J.-F."/>
            <person name="Tambutte S."/>
            <person name="Allemand D."/>
            <person name="Aranda M."/>
        </authorList>
    </citation>
    <scope>NUCLEOTIDE SEQUENCE [LARGE SCALE GENOMIC DNA]</scope>
</reference>
<accession>A0A2B4S9X0</accession>
<evidence type="ECO:0000313" key="4">
    <source>
        <dbReference type="Proteomes" id="UP000225706"/>
    </source>
</evidence>
<keyword evidence="2" id="KW-0812">Transmembrane</keyword>
<feature type="transmembrane region" description="Helical" evidence="2">
    <location>
        <begin position="207"/>
        <end position="234"/>
    </location>
</feature>
<evidence type="ECO:0000313" key="3">
    <source>
        <dbReference type="EMBL" id="PFX25377.1"/>
    </source>
</evidence>
<feature type="compositionally biased region" description="Polar residues" evidence="1">
    <location>
        <begin position="257"/>
        <end position="270"/>
    </location>
</feature>
<feature type="region of interest" description="Disordered" evidence="1">
    <location>
        <begin position="251"/>
        <end position="272"/>
    </location>
</feature>
<proteinExistence type="predicted"/>
<dbReference type="EMBL" id="LSMT01000152">
    <property type="protein sequence ID" value="PFX25377.1"/>
    <property type="molecule type" value="Genomic_DNA"/>
</dbReference>
<gene>
    <name evidence="3" type="ORF">AWC38_SpisGene9997</name>
</gene>
<name>A0A2B4S9X0_STYPI</name>
<sequence length="665" mass="77115">MLYSCRYCHEEFTRLDNKDCHERNSCASATTRGSPFTVNNHSFPPGTLDPIQSFDLSQRWCGGFKFKTPSIILIGGPSGGGKNYFTKSLLLQHLEELVVSPPTVIHYCYGVWQDGYREMQRHGIKFHECIPGEEQLEQWFSKDGGLLVMDDLMTEERNDKEVLDLFTKRSHHRNITVLYLCQDIIFEKLRCDSGEDCYGEMCSPYCVWIGVSIADAIIGAIIFFAIIILTAYLFGGRCELKIPPQVPLKKRLKKPSRSQSQTHEPTTSRWPKTKEDFPTWLWDSKNGNPLILDINKFSNTNRWDDRIRREGKYSPFIYGIVLNDGDFPFKDGSVQWKLCKVGFTQMGSKRGENNRMEQVRDKIKKSYEPKYFKDAKAYIFFSLRFSAIDTNPYRETEKKIRKKVGKKVKKEKAYDLHLPYITEWVLTTQEHIDKIQTLIRKCRGEADLDIFESVTETPVPPEGKREEWLKLKVTTAGKTLAAGWDYRIRLEEKYSPCIYGIVLKDGDFPFKDGLVKWKLCKVGFTQKGSKTGENNRMEQVRDKINKSYKPKYSEDAKADIFFELRISAIDINFYRETEKRIRKKVGKKVKKEKASDLHLPYITEWVLTTQEHIDKIQTLIRKCRGEADLDIFESVTETPVPPEGKREEWLKLKVTTAGKTLAAVN</sequence>
<keyword evidence="2" id="KW-1133">Transmembrane helix</keyword>
<evidence type="ECO:0000256" key="1">
    <source>
        <dbReference type="SAM" id="MobiDB-lite"/>
    </source>
</evidence>
<organism evidence="3 4">
    <name type="scientific">Stylophora pistillata</name>
    <name type="common">Smooth cauliflower coral</name>
    <dbReference type="NCBI Taxonomy" id="50429"/>
    <lineage>
        <taxon>Eukaryota</taxon>
        <taxon>Metazoa</taxon>
        <taxon>Cnidaria</taxon>
        <taxon>Anthozoa</taxon>
        <taxon>Hexacorallia</taxon>
        <taxon>Scleractinia</taxon>
        <taxon>Astrocoeniina</taxon>
        <taxon>Pocilloporidae</taxon>
        <taxon>Stylophora</taxon>
    </lineage>
</organism>
<keyword evidence="4" id="KW-1185">Reference proteome</keyword>